<feature type="domain" description="WRKY" evidence="11">
    <location>
        <begin position="258"/>
        <end position="315"/>
    </location>
</feature>
<protein>
    <submittedName>
        <fullName evidence="12">Putative WRKY transcription factor 3</fullName>
    </submittedName>
</protein>
<gene>
    <name evidence="12" type="ORF">TRIUR3_09883</name>
</gene>
<dbReference type="Pfam" id="PF03106">
    <property type="entry name" value="WRKY"/>
    <property type="match status" value="2"/>
</dbReference>
<proteinExistence type="inferred from homology"/>
<dbReference type="FunFam" id="2.20.25.80:FF:000003">
    <property type="entry name" value="WRKY transcription factor 57"/>
    <property type="match status" value="1"/>
</dbReference>
<accession>M7ZD48</accession>
<feature type="region of interest" description="Disordered" evidence="10">
    <location>
        <begin position="471"/>
        <end position="499"/>
    </location>
</feature>
<dbReference type="eggNOG" id="ENOG502QTWW">
    <property type="taxonomic scope" value="Eukaryota"/>
</dbReference>
<dbReference type="GO" id="GO:0043565">
    <property type="term" value="F:sequence-specific DNA binding"/>
    <property type="evidence" value="ECO:0007669"/>
    <property type="project" value="InterPro"/>
</dbReference>
<dbReference type="PANTHER" id="PTHR31221">
    <property type="entry name" value="WRKY TRANSCRIPTION FACTOR PROTEIN 1-RELATED"/>
    <property type="match status" value="1"/>
</dbReference>
<evidence type="ECO:0000256" key="7">
    <source>
        <dbReference type="ARBA" id="ARBA00023163"/>
    </source>
</evidence>
<keyword evidence="4" id="KW-0862">Zinc</keyword>
<dbReference type="SUPFAM" id="SSF118290">
    <property type="entry name" value="WRKY DNA-binding domain"/>
    <property type="match status" value="2"/>
</dbReference>
<evidence type="ECO:0000256" key="6">
    <source>
        <dbReference type="ARBA" id="ARBA00023125"/>
    </source>
</evidence>
<evidence type="ECO:0000256" key="8">
    <source>
        <dbReference type="ARBA" id="ARBA00023242"/>
    </source>
</evidence>
<dbReference type="InterPro" id="IPR003657">
    <property type="entry name" value="WRKY_dom"/>
</dbReference>
<evidence type="ECO:0000313" key="12">
    <source>
        <dbReference type="EMBL" id="EMS57536.1"/>
    </source>
</evidence>
<evidence type="ECO:0000256" key="4">
    <source>
        <dbReference type="ARBA" id="ARBA00022833"/>
    </source>
</evidence>
<dbReference type="InterPro" id="IPR044810">
    <property type="entry name" value="WRKY_plant"/>
</dbReference>
<dbReference type="FunFam" id="2.20.25.80:FF:000006">
    <property type="entry name" value="WRKY transcription factor"/>
    <property type="match status" value="1"/>
</dbReference>
<reference evidence="12" key="1">
    <citation type="journal article" date="2013" name="Nature">
        <title>Draft genome of the wheat A-genome progenitor Triticum urartu.</title>
        <authorList>
            <person name="Ling H.Q."/>
            <person name="Zhao S."/>
            <person name="Liu D."/>
            <person name="Wang J."/>
            <person name="Sun H."/>
            <person name="Zhang C."/>
            <person name="Fan H."/>
            <person name="Li D."/>
            <person name="Dong L."/>
            <person name="Tao Y."/>
            <person name="Gao C."/>
            <person name="Wu H."/>
            <person name="Li Y."/>
            <person name="Cui Y."/>
            <person name="Guo X."/>
            <person name="Zheng S."/>
            <person name="Wang B."/>
            <person name="Yu K."/>
            <person name="Liang Q."/>
            <person name="Yang W."/>
            <person name="Lou X."/>
            <person name="Chen J."/>
            <person name="Feng M."/>
            <person name="Jian J."/>
            <person name="Zhang X."/>
            <person name="Luo G."/>
            <person name="Jiang Y."/>
            <person name="Liu J."/>
            <person name="Wang Z."/>
            <person name="Sha Y."/>
            <person name="Zhang B."/>
            <person name="Wu H."/>
            <person name="Tang D."/>
            <person name="Shen Q."/>
            <person name="Xue P."/>
            <person name="Zou S."/>
            <person name="Wang X."/>
            <person name="Liu X."/>
            <person name="Wang F."/>
            <person name="Yang Y."/>
            <person name="An X."/>
            <person name="Dong Z."/>
            <person name="Zhang K."/>
            <person name="Zhang X."/>
            <person name="Luo M.C."/>
            <person name="Dvorak J."/>
            <person name="Tong Y."/>
            <person name="Wang J."/>
            <person name="Yang H."/>
            <person name="Li Z."/>
            <person name="Wang D."/>
            <person name="Zhang A."/>
            <person name="Wang J."/>
        </authorList>
    </citation>
    <scope>NUCLEOTIDE SEQUENCE</scope>
</reference>
<dbReference type="GO" id="GO:0046872">
    <property type="term" value="F:metal ion binding"/>
    <property type="evidence" value="ECO:0007669"/>
    <property type="project" value="UniProtKB-KW"/>
</dbReference>
<dbReference type="SMART" id="SM00774">
    <property type="entry name" value="WRKY"/>
    <property type="match status" value="2"/>
</dbReference>
<evidence type="ECO:0000256" key="2">
    <source>
        <dbReference type="ARBA" id="ARBA00022723"/>
    </source>
</evidence>
<evidence type="ECO:0000259" key="11">
    <source>
        <dbReference type="PROSITE" id="PS50811"/>
    </source>
</evidence>
<keyword evidence="8" id="KW-0539">Nucleus</keyword>
<dbReference type="STRING" id="4572.M7ZD48"/>
<evidence type="ECO:0000256" key="1">
    <source>
        <dbReference type="ARBA" id="ARBA00004123"/>
    </source>
</evidence>
<evidence type="ECO:0000256" key="10">
    <source>
        <dbReference type="SAM" id="MobiDB-lite"/>
    </source>
</evidence>
<dbReference type="GO" id="GO:0005634">
    <property type="term" value="C:nucleus"/>
    <property type="evidence" value="ECO:0007669"/>
    <property type="project" value="UniProtKB-SubCell"/>
</dbReference>
<dbReference type="PANTHER" id="PTHR31221:SF167">
    <property type="entry name" value="OS07G0596900 PROTEIN"/>
    <property type="match status" value="1"/>
</dbReference>
<sequence length="527" mass="58263">MVEWLGGQWYPQPTRFQVLDLAPVLAFFWDYFRPSGDVRLVGGDVFINYKGVCGDFINVKMMSRRGLSKICDPSRFEMVALSLDLSNGGTIFFHFESVTEPDFTIALCFVELLYMVLVTIAMDNFDVFHEQDLAQLAAQVSQKKELREKQGAGLHHKIGPQLAFSKYSILDQVDNSSSFSLATSVLTPQHVSSSVGAASMQGQTLPSHTGSGSVNTGPTGVLQVLQDSSTTLDSINTGSAGVLEALQGSSITLDKPADDGYNWRKYGQKAVKGGKYPKSYYKCTLNCPVRKNVEHSADGRIIKIIYRGQHCHEPPSKRFKDCGDLLNELDEFNDAKDPSTRSQLGCQGYYGKPITPNGTMVDGLLPTKEEGDEQLSSLSDIREGDGEIRTVDGDVGDADANERNAPGQKIIVSTTSDVDLLDDGYRWRKYGQKVVRGNPHPRSYYKCTYQGCDVKKHIERSSEEPHAVITTYEGKHTHDVPESRNRSQGTGQHHCKEQTYSEQPAASFCSSSEKRKYGTAILNDLAF</sequence>
<evidence type="ECO:0000256" key="3">
    <source>
        <dbReference type="ARBA" id="ARBA00022737"/>
    </source>
</evidence>
<evidence type="ECO:0000256" key="5">
    <source>
        <dbReference type="ARBA" id="ARBA00023015"/>
    </source>
</evidence>
<comment type="similarity">
    <text evidence="9">Belongs to the WRKY group I family.</text>
</comment>
<keyword evidence="2" id="KW-0479">Metal-binding</keyword>
<organism evidence="12">
    <name type="scientific">Triticum urartu</name>
    <name type="common">Red wild einkorn</name>
    <name type="synonym">Crithodium urartu</name>
    <dbReference type="NCBI Taxonomy" id="4572"/>
    <lineage>
        <taxon>Eukaryota</taxon>
        <taxon>Viridiplantae</taxon>
        <taxon>Streptophyta</taxon>
        <taxon>Embryophyta</taxon>
        <taxon>Tracheophyta</taxon>
        <taxon>Spermatophyta</taxon>
        <taxon>Magnoliopsida</taxon>
        <taxon>Liliopsida</taxon>
        <taxon>Poales</taxon>
        <taxon>Poaceae</taxon>
        <taxon>BOP clade</taxon>
        <taxon>Pooideae</taxon>
        <taxon>Triticodae</taxon>
        <taxon>Triticeae</taxon>
        <taxon>Triticinae</taxon>
        <taxon>Triticum</taxon>
    </lineage>
</organism>
<keyword evidence="5" id="KW-0805">Transcription regulation</keyword>
<keyword evidence="7" id="KW-0804">Transcription</keyword>
<dbReference type="EMBL" id="KD143615">
    <property type="protein sequence ID" value="EMS57536.1"/>
    <property type="molecule type" value="Genomic_DNA"/>
</dbReference>
<keyword evidence="6" id="KW-0238">DNA-binding</keyword>
<keyword evidence="3" id="KW-0677">Repeat</keyword>
<evidence type="ECO:0000256" key="9">
    <source>
        <dbReference type="ARBA" id="ARBA00061157"/>
    </source>
</evidence>
<dbReference type="OMA" id="TIFFHFE"/>
<name>M7ZD48_TRIUA</name>
<comment type="subcellular location">
    <subcellularLocation>
        <location evidence="1">Nucleus</location>
    </subcellularLocation>
</comment>
<dbReference type="AlphaFoldDB" id="M7ZD48"/>
<dbReference type="Gene3D" id="2.20.25.80">
    <property type="entry name" value="WRKY domain"/>
    <property type="match status" value="2"/>
</dbReference>
<dbReference type="PROSITE" id="PS50811">
    <property type="entry name" value="WRKY"/>
    <property type="match status" value="2"/>
</dbReference>
<feature type="domain" description="WRKY" evidence="11">
    <location>
        <begin position="416"/>
        <end position="481"/>
    </location>
</feature>
<dbReference type="InterPro" id="IPR036576">
    <property type="entry name" value="WRKY_dom_sf"/>
</dbReference>
<dbReference type="GO" id="GO:0003700">
    <property type="term" value="F:DNA-binding transcription factor activity"/>
    <property type="evidence" value="ECO:0007669"/>
    <property type="project" value="InterPro"/>
</dbReference>
<feature type="compositionally biased region" description="Basic and acidic residues" evidence="10">
    <location>
        <begin position="473"/>
        <end position="485"/>
    </location>
</feature>